<comment type="caution">
    <text evidence="1">The sequence shown here is derived from an EMBL/GenBank/DDBJ whole genome shotgun (WGS) entry which is preliminary data.</text>
</comment>
<gene>
    <name evidence="1" type="ORF">FEG63_03535</name>
</gene>
<dbReference type="EMBL" id="VBSB01000003">
    <property type="protein sequence ID" value="NTY58625.1"/>
    <property type="molecule type" value="Genomic_DNA"/>
</dbReference>
<dbReference type="Proteomes" id="UP000708347">
    <property type="component" value="Unassembled WGS sequence"/>
</dbReference>
<proteinExistence type="predicted"/>
<protein>
    <submittedName>
        <fullName evidence="1">Uncharacterized protein</fullName>
    </submittedName>
</protein>
<keyword evidence="2" id="KW-1185">Reference proteome</keyword>
<name>A0ABX2JT08_9MYCO</name>
<accession>A0ABX2JT08</accession>
<reference evidence="1 2" key="1">
    <citation type="submission" date="2019-05" db="EMBL/GenBank/DDBJ databases">
        <title>Mycolicibacterium sphagni ENV482 genome assembly.</title>
        <authorList>
            <person name="Chen W."/>
            <person name="Faulkner N.W."/>
            <person name="Hyman M.R."/>
        </authorList>
    </citation>
    <scope>NUCLEOTIDE SEQUENCE [LARGE SCALE GENOMIC DNA]</scope>
    <source>
        <strain evidence="1 2">ENV482</strain>
    </source>
</reference>
<evidence type="ECO:0000313" key="1">
    <source>
        <dbReference type="EMBL" id="NTY58625.1"/>
    </source>
</evidence>
<organism evidence="1 2">
    <name type="scientific">Mycolicibacterium sphagni</name>
    <dbReference type="NCBI Taxonomy" id="1786"/>
    <lineage>
        <taxon>Bacteria</taxon>
        <taxon>Bacillati</taxon>
        <taxon>Actinomycetota</taxon>
        <taxon>Actinomycetes</taxon>
        <taxon>Mycobacteriales</taxon>
        <taxon>Mycobacteriaceae</taxon>
        <taxon>Mycolicibacterium</taxon>
    </lineage>
</organism>
<sequence length="103" mass="11303">MTILGDWDVAIKTPIGTLHVVYSFTEHDRGIVGTAAGKDETVSLSDIVVAPIADGQRATWRQTVSKPMRLKLDFDVLVHGDELKGHSRAGRLPRTVVIGQRRT</sequence>
<evidence type="ECO:0000313" key="2">
    <source>
        <dbReference type="Proteomes" id="UP000708347"/>
    </source>
</evidence>
<dbReference type="RefSeq" id="WP_174396587.1">
    <property type="nucleotide sequence ID" value="NZ_VBSB01000003.1"/>
</dbReference>